<protein>
    <submittedName>
        <fullName evidence="1">Uncharacterized protein</fullName>
    </submittedName>
</protein>
<evidence type="ECO:0000313" key="1">
    <source>
        <dbReference type="EMBL" id="GAI93416.1"/>
    </source>
</evidence>
<name>X1TPX3_9ZZZZ</name>
<comment type="caution">
    <text evidence="1">The sequence shown here is derived from an EMBL/GenBank/DDBJ whole genome shotgun (WGS) entry which is preliminary data.</text>
</comment>
<accession>X1TPX3</accession>
<sequence length="51" mass="6013">MKHRVTLTDEELQALADRLVPITPSDYDLKTFAILRSLYGRFTWLLNKPKH</sequence>
<proteinExistence type="predicted"/>
<dbReference type="AlphaFoldDB" id="X1TPX3"/>
<gene>
    <name evidence="1" type="ORF">S12H4_34761</name>
</gene>
<reference evidence="1" key="1">
    <citation type="journal article" date="2014" name="Front. Microbiol.">
        <title>High frequency of phylogenetically diverse reductive dehalogenase-homologous genes in deep subseafloor sedimentary metagenomes.</title>
        <authorList>
            <person name="Kawai M."/>
            <person name="Futagami T."/>
            <person name="Toyoda A."/>
            <person name="Takaki Y."/>
            <person name="Nishi S."/>
            <person name="Hori S."/>
            <person name="Arai W."/>
            <person name="Tsubouchi T."/>
            <person name="Morono Y."/>
            <person name="Uchiyama I."/>
            <person name="Ito T."/>
            <person name="Fujiyama A."/>
            <person name="Inagaki F."/>
            <person name="Takami H."/>
        </authorList>
    </citation>
    <scope>NUCLEOTIDE SEQUENCE</scope>
    <source>
        <strain evidence="1">Expedition CK06-06</strain>
    </source>
</reference>
<organism evidence="1">
    <name type="scientific">marine sediment metagenome</name>
    <dbReference type="NCBI Taxonomy" id="412755"/>
    <lineage>
        <taxon>unclassified sequences</taxon>
        <taxon>metagenomes</taxon>
        <taxon>ecological metagenomes</taxon>
    </lineage>
</organism>
<dbReference type="EMBL" id="BARW01020590">
    <property type="protein sequence ID" value="GAI93416.1"/>
    <property type="molecule type" value="Genomic_DNA"/>
</dbReference>